<dbReference type="CDD" id="cd00009">
    <property type="entry name" value="AAA"/>
    <property type="match status" value="1"/>
</dbReference>
<feature type="region of interest" description="Disordered" evidence="12">
    <location>
        <begin position="387"/>
        <end position="463"/>
    </location>
</feature>
<dbReference type="SMART" id="SM00382">
    <property type="entry name" value="AAA"/>
    <property type="match status" value="1"/>
</dbReference>
<evidence type="ECO:0000256" key="8">
    <source>
        <dbReference type="ARBA" id="ARBA00022840"/>
    </source>
</evidence>
<evidence type="ECO:0000256" key="10">
    <source>
        <dbReference type="ARBA" id="ARBA00049244"/>
    </source>
</evidence>
<keyword evidence="7" id="KW-0862">Zinc</keyword>
<sequence length="620" mass="66299">MNDSTSDSSQPQYQVLARKYRPETFADLVGQDAMVRTLKNAFETNRIAQAFIMTGIRGTGKTTTARIIAKGMNCIGPDGSGQPTTEPCGVCEHCTAIMEGRHVDVMEMDAASRTGVGDIREIIDSVQYRAASARYKIYIIDEVHMLSTSAFNALLKTLEEPPAHVKFIFATTEIRKVPVTVLSRCQRYDLRRIEPEVMIALMRKIATAENAEINEDALALITRAAEGSVRDATSLLDQAISHGAGETTADQVRAMLGLADRGRVLDLMDMILRGDAAGALTELGAQYAEGADPLAVLRDLAEITHWVSVVKITPDAAEDPTVSPDERARGQHMAEALAMRVLTRMWQMLLKALEEVAAAPNAMMAAEMAVIRLTHVADLPSPEELIRKLQDTPPPPPNGGPGGGMATTGYGTGGYGTGGSGIGSSGPMQGMGAPAAGGGAPDGAPMASGGAPHGAPVAQGGNGTATALAPETLQALARYPSFEHVVELIRQHRDGLLLEYVKTYLRLVSYQPGRIAIQPTADAPKDLAARLGQQLQNWTQARWIISLENDGGGDTITELENAAENALRAKASEHPLVQAVLESFPKAKITRIRTAQELAAEVEAEALPEVEDEWDPFEED</sequence>
<dbReference type="Pfam" id="PF13177">
    <property type="entry name" value="DNA_pol3_delta2"/>
    <property type="match status" value="1"/>
</dbReference>
<dbReference type="InterPro" id="IPR022754">
    <property type="entry name" value="DNA_pol_III_gamma-3"/>
</dbReference>
<dbReference type="SUPFAM" id="SSF48019">
    <property type="entry name" value="post-AAA+ oligomerization domain-like"/>
    <property type="match status" value="1"/>
</dbReference>
<evidence type="ECO:0000256" key="11">
    <source>
        <dbReference type="RuleBase" id="RU364063"/>
    </source>
</evidence>
<feature type="domain" description="AAA+ ATPase" evidence="13">
    <location>
        <begin position="47"/>
        <end position="194"/>
    </location>
</feature>
<dbReference type="NCBIfam" id="TIGR02397">
    <property type="entry name" value="dnaX_nterm"/>
    <property type="match status" value="1"/>
</dbReference>
<evidence type="ECO:0000313" key="15">
    <source>
        <dbReference type="Proteomes" id="UP001441944"/>
    </source>
</evidence>
<keyword evidence="8 11" id="KW-0067">ATP-binding</keyword>
<dbReference type="EMBL" id="BAABWU010000003">
    <property type="protein sequence ID" value="GAA6195710.1"/>
    <property type="molecule type" value="Genomic_DNA"/>
</dbReference>
<comment type="catalytic activity">
    <reaction evidence="10 11">
        <text>DNA(n) + a 2'-deoxyribonucleoside 5'-triphosphate = DNA(n+1) + diphosphate</text>
        <dbReference type="Rhea" id="RHEA:22508"/>
        <dbReference type="Rhea" id="RHEA-COMP:17339"/>
        <dbReference type="Rhea" id="RHEA-COMP:17340"/>
        <dbReference type="ChEBI" id="CHEBI:33019"/>
        <dbReference type="ChEBI" id="CHEBI:61560"/>
        <dbReference type="ChEBI" id="CHEBI:173112"/>
        <dbReference type="EC" id="2.7.7.7"/>
    </reaction>
</comment>
<accession>A0ABQ0AIL4</accession>
<dbReference type="InterPro" id="IPR027417">
    <property type="entry name" value="P-loop_NTPase"/>
</dbReference>
<dbReference type="PANTHER" id="PTHR11669:SF0">
    <property type="entry name" value="PROTEIN STICHEL-LIKE 2"/>
    <property type="match status" value="1"/>
</dbReference>
<keyword evidence="2 11" id="KW-0808">Transferase</keyword>
<name>A0ABQ0AIL4_9RHOB</name>
<evidence type="ECO:0000256" key="9">
    <source>
        <dbReference type="ARBA" id="ARBA00022932"/>
    </source>
</evidence>
<dbReference type="CDD" id="cd18137">
    <property type="entry name" value="HLD_clamp_pol_III_gamma_tau"/>
    <property type="match status" value="1"/>
</dbReference>
<proteinExistence type="inferred from homology"/>
<keyword evidence="3 11" id="KW-0548">Nucleotidyltransferase</keyword>
<dbReference type="InterPro" id="IPR008921">
    <property type="entry name" value="DNA_pol3_clamp-load_cplx_C"/>
</dbReference>
<dbReference type="Pfam" id="PF22608">
    <property type="entry name" value="DNAX_ATPase_lid"/>
    <property type="match status" value="1"/>
</dbReference>
<evidence type="ECO:0000256" key="3">
    <source>
        <dbReference type="ARBA" id="ARBA00022695"/>
    </source>
</evidence>
<dbReference type="SUPFAM" id="SSF52540">
    <property type="entry name" value="P-loop containing nucleoside triphosphate hydrolases"/>
    <property type="match status" value="1"/>
</dbReference>
<gene>
    <name evidence="11" type="primary">dnaX</name>
    <name evidence="14" type="ORF">NBRC116598_11540</name>
</gene>
<evidence type="ECO:0000256" key="7">
    <source>
        <dbReference type="ARBA" id="ARBA00022833"/>
    </source>
</evidence>
<evidence type="ECO:0000256" key="1">
    <source>
        <dbReference type="ARBA" id="ARBA00006360"/>
    </source>
</evidence>
<keyword evidence="15" id="KW-1185">Reference proteome</keyword>
<organism evidence="14 15">
    <name type="scientific">Pseudophaeobacter arcticus</name>
    <dbReference type="NCBI Taxonomy" id="385492"/>
    <lineage>
        <taxon>Bacteria</taxon>
        <taxon>Pseudomonadati</taxon>
        <taxon>Pseudomonadota</taxon>
        <taxon>Alphaproteobacteria</taxon>
        <taxon>Rhodobacterales</taxon>
        <taxon>Paracoccaceae</taxon>
        <taxon>Pseudophaeobacter</taxon>
    </lineage>
</organism>
<dbReference type="EC" id="2.7.7.7" evidence="11"/>
<comment type="caution">
    <text evidence="14">The sequence shown here is derived from an EMBL/GenBank/DDBJ whole genome shotgun (WGS) entry which is preliminary data.</text>
</comment>
<protein>
    <recommendedName>
        <fullName evidence="11">DNA polymerase III subunit gamma/tau</fullName>
        <ecNumber evidence="11">2.7.7.7</ecNumber>
    </recommendedName>
</protein>
<dbReference type="InterPro" id="IPR003593">
    <property type="entry name" value="AAA+_ATPase"/>
</dbReference>
<keyword evidence="4 11" id="KW-0235">DNA replication</keyword>
<evidence type="ECO:0000256" key="6">
    <source>
        <dbReference type="ARBA" id="ARBA00022741"/>
    </source>
</evidence>
<evidence type="ECO:0000256" key="5">
    <source>
        <dbReference type="ARBA" id="ARBA00022723"/>
    </source>
</evidence>
<dbReference type="NCBIfam" id="NF006585">
    <property type="entry name" value="PRK09111.1"/>
    <property type="match status" value="1"/>
</dbReference>
<dbReference type="Pfam" id="PF12362">
    <property type="entry name" value="DUF3646"/>
    <property type="match status" value="1"/>
</dbReference>
<comment type="subunit">
    <text evidence="11">DNA polymerase III contains a core (composed of alpha, epsilon and theta chains) that associates with a tau subunit. This core dimerizes to form the POLIII' complex. PolIII' associates with the gamma complex (composed of gamma, delta, delta', psi and chi chains) and with the beta chain to form the complete DNA polymerase III complex.</text>
</comment>
<dbReference type="InterPro" id="IPR012763">
    <property type="entry name" value="DNA_pol_III_sug/sutau_N"/>
</dbReference>
<dbReference type="InterPro" id="IPR045085">
    <property type="entry name" value="HLD_clamp_pol_III_gamma_tau"/>
</dbReference>
<dbReference type="Gene3D" id="1.10.8.60">
    <property type="match status" value="1"/>
</dbReference>
<dbReference type="Proteomes" id="UP001441944">
    <property type="component" value="Unassembled WGS sequence"/>
</dbReference>
<dbReference type="Pfam" id="PF12169">
    <property type="entry name" value="DNA_pol3_gamma3"/>
    <property type="match status" value="1"/>
</dbReference>
<reference evidence="14 15" key="1">
    <citation type="submission" date="2024-04" db="EMBL/GenBank/DDBJ databases">
        <title>Draft genome sequence of Pseudophaeobacter arcticus NBRC 116598.</title>
        <authorList>
            <person name="Miyakawa T."/>
            <person name="Kusuya Y."/>
            <person name="Miura T."/>
        </authorList>
    </citation>
    <scope>NUCLEOTIDE SEQUENCE [LARGE SCALE GENOMIC DNA]</scope>
    <source>
        <strain evidence="14 15">SU-CL00105</strain>
    </source>
</reference>
<feature type="compositionally biased region" description="Gly residues" evidence="12">
    <location>
        <begin position="400"/>
        <end position="424"/>
    </location>
</feature>
<evidence type="ECO:0000256" key="2">
    <source>
        <dbReference type="ARBA" id="ARBA00022679"/>
    </source>
</evidence>
<feature type="compositionally biased region" description="Low complexity" evidence="12">
    <location>
        <begin position="425"/>
        <end position="434"/>
    </location>
</feature>
<evidence type="ECO:0000313" key="14">
    <source>
        <dbReference type="EMBL" id="GAA6195710.1"/>
    </source>
</evidence>
<comment type="similarity">
    <text evidence="1 11">Belongs to the DnaX/STICHEL family.</text>
</comment>
<evidence type="ECO:0000259" key="13">
    <source>
        <dbReference type="SMART" id="SM00382"/>
    </source>
</evidence>
<evidence type="ECO:0000256" key="12">
    <source>
        <dbReference type="SAM" id="MobiDB-lite"/>
    </source>
</evidence>
<comment type="function">
    <text evidence="11">DNA polymerase III is a complex, multichain enzyme responsible for most of the replicative synthesis in bacteria. This DNA polymerase also exhibits 3' to 5' exonuclease activity.</text>
</comment>
<evidence type="ECO:0000256" key="4">
    <source>
        <dbReference type="ARBA" id="ARBA00022705"/>
    </source>
</evidence>
<dbReference type="InterPro" id="IPR050238">
    <property type="entry name" value="DNA_Rep/Repair_Clamp_Loader"/>
</dbReference>
<keyword evidence="9 11" id="KW-0239">DNA-directed DNA polymerase</keyword>
<dbReference type="NCBIfam" id="NF004046">
    <property type="entry name" value="PRK05563.1"/>
    <property type="match status" value="1"/>
</dbReference>
<dbReference type="Gene3D" id="1.20.272.10">
    <property type="match status" value="1"/>
</dbReference>
<dbReference type="Gene3D" id="3.40.50.300">
    <property type="entry name" value="P-loop containing nucleotide triphosphate hydrolases"/>
    <property type="match status" value="1"/>
</dbReference>
<dbReference type="RefSeq" id="WP_353397841.1">
    <property type="nucleotide sequence ID" value="NZ_BAABWU010000003.1"/>
</dbReference>
<keyword evidence="5" id="KW-0479">Metal-binding</keyword>
<keyword evidence="6 11" id="KW-0547">Nucleotide-binding</keyword>
<dbReference type="InterPro" id="IPR022107">
    <property type="entry name" value="DNA_pol_III_gamma/tau_C"/>
</dbReference>
<dbReference type="PANTHER" id="PTHR11669">
    <property type="entry name" value="REPLICATION FACTOR C / DNA POLYMERASE III GAMMA-TAU SUBUNIT"/>
    <property type="match status" value="1"/>
</dbReference>